<evidence type="ECO:0000313" key="2">
    <source>
        <dbReference type="EMBL" id="KAK7480133.1"/>
    </source>
</evidence>
<feature type="region of interest" description="Disordered" evidence="1">
    <location>
        <begin position="50"/>
        <end position="114"/>
    </location>
</feature>
<keyword evidence="3" id="KW-1185">Reference proteome</keyword>
<reference evidence="2 3" key="1">
    <citation type="journal article" date="2023" name="Sci. Data">
        <title>Genome assembly of the Korean intertidal mud-creeper Batillaria attramentaria.</title>
        <authorList>
            <person name="Patra A.K."/>
            <person name="Ho P.T."/>
            <person name="Jun S."/>
            <person name="Lee S.J."/>
            <person name="Kim Y."/>
            <person name="Won Y.J."/>
        </authorList>
    </citation>
    <scope>NUCLEOTIDE SEQUENCE [LARGE SCALE GENOMIC DNA]</scope>
    <source>
        <strain evidence="2">Wonlab-2016</strain>
    </source>
</reference>
<evidence type="ECO:0000313" key="3">
    <source>
        <dbReference type="Proteomes" id="UP001519460"/>
    </source>
</evidence>
<protein>
    <submittedName>
        <fullName evidence="2">Uncharacterized protein</fullName>
    </submittedName>
</protein>
<dbReference type="Proteomes" id="UP001519460">
    <property type="component" value="Unassembled WGS sequence"/>
</dbReference>
<gene>
    <name evidence="2" type="ORF">BaRGS_00028617</name>
</gene>
<dbReference type="AlphaFoldDB" id="A0ABD0JZY0"/>
<feature type="compositionally biased region" description="Basic and acidic residues" evidence="1">
    <location>
        <begin position="71"/>
        <end position="80"/>
    </location>
</feature>
<sequence length="114" mass="12262">MQIARKRACYLASRRTDAAIMVGLQIPLMTRKFGSLILLSCDPLFKLSGGRTDGKTESASDHCLQGSVDSRTGETRENRARTAKMAEPGEMGYSRASPAKGAGIAEPREPGYPS</sequence>
<accession>A0ABD0JZY0</accession>
<evidence type="ECO:0000256" key="1">
    <source>
        <dbReference type="SAM" id="MobiDB-lite"/>
    </source>
</evidence>
<organism evidence="2 3">
    <name type="scientific">Batillaria attramentaria</name>
    <dbReference type="NCBI Taxonomy" id="370345"/>
    <lineage>
        <taxon>Eukaryota</taxon>
        <taxon>Metazoa</taxon>
        <taxon>Spiralia</taxon>
        <taxon>Lophotrochozoa</taxon>
        <taxon>Mollusca</taxon>
        <taxon>Gastropoda</taxon>
        <taxon>Caenogastropoda</taxon>
        <taxon>Sorbeoconcha</taxon>
        <taxon>Cerithioidea</taxon>
        <taxon>Batillariidae</taxon>
        <taxon>Batillaria</taxon>
    </lineage>
</organism>
<proteinExistence type="predicted"/>
<name>A0ABD0JZY0_9CAEN</name>
<dbReference type="EMBL" id="JACVVK020000287">
    <property type="protein sequence ID" value="KAK7480133.1"/>
    <property type="molecule type" value="Genomic_DNA"/>
</dbReference>
<comment type="caution">
    <text evidence="2">The sequence shown here is derived from an EMBL/GenBank/DDBJ whole genome shotgun (WGS) entry which is preliminary data.</text>
</comment>